<evidence type="ECO:0000313" key="3">
    <source>
        <dbReference type="Proteomes" id="UP001396334"/>
    </source>
</evidence>
<evidence type="ECO:0000313" key="2">
    <source>
        <dbReference type="EMBL" id="KAK8976056.1"/>
    </source>
</evidence>
<proteinExistence type="predicted"/>
<keyword evidence="3" id="KW-1185">Reference proteome</keyword>
<feature type="compositionally biased region" description="Polar residues" evidence="1">
    <location>
        <begin position="89"/>
        <end position="101"/>
    </location>
</feature>
<comment type="caution">
    <text evidence="2">The sequence shown here is derived from an EMBL/GenBank/DDBJ whole genome shotgun (WGS) entry which is preliminary data.</text>
</comment>
<gene>
    <name evidence="2" type="ORF">V6N11_000324</name>
</gene>
<feature type="region of interest" description="Disordered" evidence="1">
    <location>
        <begin position="89"/>
        <end position="109"/>
    </location>
</feature>
<name>A0ABR2NIN6_9ROSI</name>
<accession>A0ABR2NIN6</accession>
<dbReference type="Proteomes" id="UP001396334">
    <property type="component" value="Unassembled WGS sequence"/>
</dbReference>
<reference evidence="2 3" key="1">
    <citation type="journal article" date="2024" name="G3 (Bethesda)">
        <title>Genome assembly of Hibiscus sabdariffa L. provides insights into metabolisms of medicinal natural products.</title>
        <authorList>
            <person name="Kim T."/>
        </authorList>
    </citation>
    <scope>NUCLEOTIDE SEQUENCE [LARGE SCALE GENOMIC DNA]</scope>
    <source>
        <strain evidence="2">TK-2024</strain>
        <tissue evidence="2">Old leaves</tissue>
    </source>
</reference>
<evidence type="ECO:0000256" key="1">
    <source>
        <dbReference type="SAM" id="MobiDB-lite"/>
    </source>
</evidence>
<sequence length="109" mass="11760">MDDMASSMASLALDDGEEELLLVGDEVDGANQGISHYGIYIKNSKHDLGDVHSFSNKSTGSIFGKPDFIMDTQMGLSDEESLMVSTQIDSTLTSTSHSSVGLQERARRT</sequence>
<protein>
    <submittedName>
        <fullName evidence="2">Uncharacterized protein</fullName>
    </submittedName>
</protein>
<dbReference type="EMBL" id="JBBPBN010000137">
    <property type="protein sequence ID" value="KAK8976056.1"/>
    <property type="molecule type" value="Genomic_DNA"/>
</dbReference>
<organism evidence="2 3">
    <name type="scientific">Hibiscus sabdariffa</name>
    <name type="common">roselle</name>
    <dbReference type="NCBI Taxonomy" id="183260"/>
    <lineage>
        <taxon>Eukaryota</taxon>
        <taxon>Viridiplantae</taxon>
        <taxon>Streptophyta</taxon>
        <taxon>Embryophyta</taxon>
        <taxon>Tracheophyta</taxon>
        <taxon>Spermatophyta</taxon>
        <taxon>Magnoliopsida</taxon>
        <taxon>eudicotyledons</taxon>
        <taxon>Gunneridae</taxon>
        <taxon>Pentapetalae</taxon>
        <taxon>rosids</taxon>
        <taxon>malvids</taxon>
        <taxon>Malvales</taxon>
        <taxon>Malvaceae</taxon>
        <taxon>Malvoideae</taxon>
        <taxon>Hibiscus</taxon>
    </lineage>
</organism>